<reference evidence="2" key="1">
    <citation type="submission" date="2021-08" db="EMBL/GenBank/DDBJ databases">
        <authorList>
            <person name="Misof B."/>
            <person name="Oliver O."/>
            <person name="Podsiadlowski L."/>
            <person name="Donath A."/>
            <person name="Peters R."/>
            <person name="Mayer C."/>
            <person name="Rust J."/>
            <person name="Gunkel S."/>
            <person name="Lesny P."/>
            <person name="Martin S."/>
            <person name="Oeyen J.P."/>
            <person name="Petersen M."/>
            <person name="Panagiotis P."/>
            <person name="Wilbrandt J."/>
            <person name="Tanja T."/>
        </authorList>
    </citation>
    <scope>NUCLEOTIDE SEQUENCE</scope>
    <source>
        <strain evidence="2">GBR_01_08_01A</strain>
        <tissue evidence="2">Thorax + abdomen</tissue>
    </source>
</reference>
<keyword evidence="3" id="KW-1185">Reference proteome</keyword>
<feature type="compositionally biased region" description="Basic and acidic residues" evidence="1">
    <location>
        <begin position="60"/>
        <end position="70"/>
    </location>
</feature>
<sequence>MRSTSIDARLPTPFLRICAFSKPEDKISLTVERARLCSPCVPENRRVASSTPDSVPLQSRVEEEKQKEPRNSSPRFTFFLSLAGCTKP</sequence>
<evidence type="ECO:0000313" key="2">
    <source>
        <dbReference type="EMBL" id="KAK2575044.1"/>
    </source>
</evidence>
<evidence type="ECO:0000256" key="1">
    <source>
        <dbReference type="SAM" id="MobiDB-lite"/>
    </source>
</evidence>
<gene>
    <name evidence="2" type="ORF">KPH14_008786</name>
</gene>
<feature type="compositionally biased region" description="Polar residues" evidence="1">
    <location>
        <begin position="47"/>
        <end position="57"/>
    </location>
</feature>
<protein>
    <submittedName>
        <fullName evidence="2">Uncharacterized protein</fullName>
    </submittedName>
</protein>
<organism evidence="2 3">
    <name type="scientific">Odynerus spinipes</name>
    <dbReference type="NCBI Taxonomy" id="1348599"/>
    <lineage>
        <taxon>Eukaryota</taxon>
        <taxon>Metazoa</taxon>
        <taxon>Ecdysozoa</taxon>
        <taxon>Arthropoda</taxon>
        <taxon>Hexapoda</taxon>
        <taxon>Insecta</taxon>
        <taxon>Pterygota</taxon>
        <taxon>Neoptera</taxon>
        <taxon>Endopterygota</taxon>
        <taxon>Hymenoptera</taxon>
        <taxon>Apocrita</taxon>
        <taxon>Aculeata</taxon>
        <taxon>Vespoidea</taxon>
        <taxon>Vespidae</taxon>
        <taxon>Eumeninae</taxon>
        <taxon>Odynerus</taxon>
    </lineage>
</organism>
<feature type="region of interest" description="Disordered" evidence="1">
    <location>
        <begin position="44"/>
        <end position="74"/>
    </location>
</feature>
<reference evidence="2" key="2">
    <citation type="journal article" date="2023" name="Commun. Biol.">
        <title>Intrasexual cuticular hydrocarbon dimorphism in a wasp sheds light on hydrocarbon biosynthesis genes in Hymenoptera.</title>
        <authorList>
            <person name="Moris V.C."/>
            <person name="Podsiadlowski L."/>
            <person name="Martin S."/>
            <person name="Oeyen J.P."/>
            <person name="Donath A."/>
            <person name="Petersen M."/>
            <person name="Wilbrandt J."/>
            <person name="Misof B."/>
            <person name="Liedtke D."/>
            <person name="Thamm M."/>
            <person name="Scheiner R."/>
            <person name="Schmitt T."/>
            <person name="Niehuis O."/>
        </authorList>
    </citation>
    <scope>NUCLEOTIDE SEQUENCE</scope>
    <source>
        <tissue evidence="2">Thorax + abdomen</tissue>
    </source>
</reference>
<dbReference type="EMBL" id="JAIFRP010004521">
    <property type="protein sequence ID" value="KAK2575044.1"/>
    <property type="molecule type" value="Genomic_DNA"/>
</dbReference>
<dbReference type="AlphaFoldDB" id="A0AAD9VHU0"/>
<name>A0AAD9VHU0_9HYME</name>
<comment type="caution">
    <text evidence="2">The sequence shown here is derived from an EMBL/GenBank/DDBJ whole genome shotgun (WGS) entry which is preliminary data.</text>
</comment>
<dbReference type="Proteomes" id="UP001258017">
    <property type="component" value="Unassembled WGS sequence"/>
</dbReference>
<accession>A0AAD9VHU0</accession>
<evidence type="ECO:0000313" key="3">
    <source>
        <dbReference type="Proteomes" id="UP001258017"/>
    </source>
</evidence>
<proteinExistence type="predicted"/>